<gene>
    <name evidence="1" type="ORF">CDAR_62921</name>
</gene>
<accession>A0AAV4UF94</accession>
<dbReference type="AlphaFoldDB" id="A0AAV4UF94"/>
<organism evidence="1 2">
    <name type="scientific">Caerostris darwini</name>
    <dbReference type="NCBI Taxonomy" id="1538125"/>
    <lineage>
        <taxon>Eukaryota</taxon>
        <taxon>Metazoa</taxon>
        <taxon>Ecdysozoa</taxon>
        <taxon>Arthropoda</taxon>
        <taxon>Chelicerata</taxon>
        <taxon>Arachnida</taxon>
        <taxon>Araneae</taxon>
        <taxon>Araneomorphae</taxon>
        <taxon>Entelegynae</taxon>
        <taxon>Araneoidea</taxon>
        <taxon>Araneidae</taxon>
        <taxon>Caerostris</taxon>
    </lineage>
</organism>
<sequence>MICSNRKKSENMNFKYASTSRKFVSKNACKIKKKPRKRVPFCQEHRGCTNTSKRVVSTTPSMCAWQKGGAGSMAESQSSRIFFLFRGKRARTEIFRPKIFPLKKLA</sequence>
<proteinExistence type="predicted"/>
<protein>
    <submittedName>
        <fullName evidence="1">Uncharacterized protein</fullName>
    </submittedName>
</protein>
<dbReference type="EMBL" id="BPLQ01011198">
    <property type="protein sequence ID" value="GIY56462.1"/>
    <property type="molecule type" value="Genomic_DNA"/>
</dbReference>
<name>A0AAV4UF94_9ARAC</name>
<dbReference type="Proteomes" id="UP001054837">
    <property type="component" value="Unassembled WGS sequence"/>
</dbReference>
<reference evidence="1 2" key="1">
    <citation type="submission" date="2021-06" db="EMBL/GenBank/DDBJ databases">
        <title>Caerostris darwini draft genome.</title>
        <authorList>
            <person name="Kono N."/>
            <person name="Arakawa K."/>
        </authorList>
    </citation>
    <scope>NUCLEOTIDE SEQUENCE [LARGE SCALE GENOMIC DNA]</scope>
</reference>
<evidence type="ECO:0000313" key="1">
    <source>
        <dbReference type="EMBL" id="GIY56462.1"/>
    </source>
</evidence>
<evidence type="ECO:0000313" key="2">
    <source>
        <dbReference type="Proteomes" id="UP001054837"/>
    </source>
</evidence>
<keyword evidence="2" id="KW-1185">Reference proteome</keyword>
<comment type="caution">
    <text evidence="1">The sequence shown here is derived from an EMBL/GenBank/DDBJ whole genome shotgun (WGS) entry which is preliminary data.</text>
</comment>